<keyword evidence="1" id="KW-0677">Repeat</keyword>
<dbReference type="SMART" id="SM00248">
    <property type="entry name" value="ANK"/>
    <property type="match status" value="6"/>
</dbReference>
<keyword evidence="6" id="KW-1185">Reference proteome</keyword>
<dbReference type="RefSeq" id="WP_094034275.1">
    <property type="nucleotide sequence ID" value="NZ_CP022540.1"/>
</dbReference>
<evidence type="ECO:0000256" key="2">
    <source>
        <dbReference type="ARBA" id="ARBA00023043"/>
    </source>
</evidence>
<feature type="repeat" description="ANK" evidence="3">
    <location>
        <begin position="60"/>
        <end position="93"/>
    </location>
</feature>
<feature type="repeat" description="ANK" evidence="3">
    <location>
        <begin position="172"/>
        <end position="204"/>
    </location>
</feature>
<feature type="signal peptide" evidence="4">
    <location>
        <begin position="1"/>
        <end position="24"/>
    </location>
</feature>
<dbReference type="SUPFAM" id="SSF48403">
    <property type="entry name" value="Ankyrin repeat"/>
    <property type="match status" value="1"/>
</dbReference>
<proteinExistence type="predicted"/>
<dbReference type="EMBL" id="CP022540">
    <property type="protein sequence ID" value="ASP20148.1"/>
    <property type="molecule type" value="Genomic_DNA"/>
</dbReference>
<feature type="repeat" description="ANK" evidence="3">
    <location>
        <begin position="94"/>
        <end position="127"/>
    </location>
</feature>
<keyword evidence="4" id="KW-0732">Signal</keyword>
<dbReference type="Gene3D" id="1.25.40.20">
    <property type="entry name" value="Ankyrin repeat-containing domain"/>
    <property type="match status" value="2"/>
</dbReference>
<sequence>MGIARSTVFYVFSLGVFTASAALADECPAWLTSEFHASATLEGIDDCLSSGRLLTERTDAGETPLHLAAGAARTADGIRALLRIGADITLSTEAGWTPLHSAAAQGTAPAFVSALLVYGADIEANAEPDWWCMRKHCSVTPLILTSGRKVDAIEVLTTLLGAGARVDVRDQDMQTPLHHAAANRGLAEVEVLLTAGADVSAEDAAGETPLHQVARRPDADPAVVALLLQAGALVDAKKDEDTTPLILASYYVSDPAVVQILVKHSEDPCFKDDKGRSALDGILYNENLEKDDLYWSLSEICK</sequence>
<dbReference type="InterPro" id="IPR002110">
    <property type="entry name" value="Ankyrin_rpt"/>
</dbReference>
<organism evidence="5 6">
    <name type="scientific">Antarctobacter heliothermus</name>
    <dbReference type="NCBI Taxonomy" id="74033"/>
    <lineage>
        <taxon>Bacteria</taxon>
        <taxon>Pseudomonadati</taxon>
        <taxon>Pseudomonadota</taxon>
        <taxon>Alphaproteobacteria</taxon>
        <taxon>Rhodobacterales</taxon>
        <taxon>Roseobacteraceae</taxon>
        <taxon>Antarctobacter</taxon>
    </lineage>
</organism>
<feature type="chain" id="PRO_5013007948" evidence="4">
    <location>
        <begin position="25"/>
        <end position="302"/>
    </location>
</feature>
<dbReference type="AlphaFoldDB" id="A0A222E2E5"/>
<evidence type="ECO:0000256" key="4">
    <source>
        <dbReference type="SAM" id="SignalP"/>
    </source>
</evidence>
<dbReference type="Pfam" id="PF12796">
    <property type="entry name" value="Ank_2"/>
    <property type="match status" value="2"/>
</dbReference>
<dbReference type="OrthoDB" id="7872474at2"/>
<accession>A0A222E2E5</accession>
<dbReference type="PANTHER" id="PTHR24178">
    <property type="entry name" value="MOLTING PROTEIN MLT-4"/>
    <property type="match status" value="1"/>
</dbReference>
<gene>
    <name evidence="5" type="ORF">ANTHELSMS3_01450</name>
</gene>
<reference evidence="5 6" key="1">
    <citation type="submission" date="2017-07" db="EMBL/GenBank/DDBJ databases">
        <title>Genome Sequence of Antarctobacter heliothermus Strain SMS3 Isolated from a culture of the Diatom Skeletonema marinoi.</title>
        <authorList>
            <person name="Topel M."/>
            <person name="Pinder M.I.M."/>
            <person name="Johansson O.N."/>
            <person name="Kourtchenko O."/>
            <person name="Godhe A."/>
            <person name="Clarke A.K."/>
        </authorList>
    </citation>
    <scope>NUCLEOTIDE SEQUENCE [LARGE SCALE GENOMIC DNA]</scope>
    <source>
        <strain evidence="5 6">SMS3</strain>
    </source>
</reference>
<feature type="repeat" description="ANK" evidence="3">
    <location>
        <begin position="205"/>
        <end position="239"/>
    </location>
</feature>
<dbReference type="PROSITE" id="PS50088">
    <property type="entry name" value="ANK_REPEAT"/>
    <property type="match status" value="4"/>
</dbReference>
<dbReference type="InterPro" id="IPR036770">
    <property type="entry name" value="Ankyrin_rpt-contain_sf"/>
</dbReference>
<protein>
    <submittedName>
        <fullName evidence="5">Ankyrin repeats (3 copies)</fullName>
    </submittedName>
</protein>
<name>A0A222E2E5_9RHOB</name>
<dbReference type="KEGG" id="aht:ANTHELSMS3_01450"/>
<evidence type="ECO:0000256" key="3">
    <source>
        <dbReference type="PROSITE-ProRule" id="PRU00023"/>
    </source>
</evidence>
<keyword evidence="2 3" id="KW-0040">ANK repeat</keyword>
<dbReference type="Proteomes" id="UP000203589">
    <property type="component" value="Chromosome"/>
</dbReference>
<evidence type="ECO:0000313" key="6">
    <source>
        <dbReference type="Proteomes" id="UP000203589"/>
    </source>
</evidence>
<dbReference type="PRINTS" id="PR01415">
    <property type="entry name" value="ANKYRIN"/>
</dbReference>
<dbReference type="PROSITE" id="PS50297">
    <property type="entry name" value="ANK_REP_REGION"/>
    <property type="match status" value="4"/>
</dbReference>
<evidence type="ECO:0000256" key="1">
    <source>
        <dbReference type="ARBA" id="ARBA00022737"/>
    </source>
</evidence>
<evidence type="ECO:0000313" key="5">
    <source>
        <dbReference type="EMBL" id="ASP20148.1"/>
    </source>
</evidence>